<evidence type="ECO:0000256" key="3">
    <source>
        <dbReference type="ARBA" id="ARBA00022801"/>
    </source>
</evidence>
<evidence type="ECO:0000256" key="5">
    <source>
        <dbReference type="SAM" id="MobiDB-lite"/>
    </source>
</evidence>
<keyword evidence="4" id="KW-0788">Thiol protease</keyword>
<evidence type="ECO:0000313" key="8">
    <source>
        <dbReference type="Proteomes" id="UP001295684"/>
    </source>
</evidence>
<dbReference type="Proteomes" id="UP001295684">
    <property type="component" value="Unassembled WGS sequence"/>
</dbReference>
<keyword evidence="3" id="KW-0378">Hydrolase</keyword>
<dbReference type="PROSITE" id="PS51935">
    <property type="entry name" value="NLPC_P60"/>
    <property type="match status" value="1"/>
</dbReference>
<proteinExistence type="inferred from homology"/>
<dbReference type="EMBL" id="CAMPGE010003682">
    <property type="protein sequence ID" value="CAI2362526.1"/>
    <property type="molecule type" value="Genomic_DNA"/>
</dbReference>
<evidence type="ECO:0000256" key="2">
    <source>
        <dbReference type="ARBA" id="ARBA00022670"/>
    </source>
</evidence>
<gene>
    <name evidence="7" type="ORF">ECRASSUSDP1_LOCUS3850</name>
</gene>
<dbReference type="GO" id="GO:0006508">
    <property type="term" value="P:proteolysis"/>
    <property type="evidence" value="ECO:0007669"/>
    <property type="project" value="UniProtKB-KW"/>
</dbReference>
<organism evidence="7 8">
    <name type="scientific">Euplotes crassus</name>
    <dbReference type="NCBI Taxonomy" id="5936"/>
    <lineage>
        <taxon>Eukaryota</taxon>
        <taxon>Sar</taxon>
        <taxon>Alveolata</taxon>
        <taxon>Ciliophora</taxon>
        <taxon>Intramacronucleata</taxon>
        <taxon>Spirotrichea</taxon>
        <taxon>Hypotrichia</taxon>
        <taxon>Euplotida</taxon>
        <taxon>Euplotidae</taxon>
        <taxon>Moneuplotes</taxon>
    </lineage>
</organism>
<comment type="caution">
    <text evidence="7">The sequence shown here is derived from an EMBL/GenBank/DDBJ whole genome shotgun (WGS) entry which is preliminary data.</text>
</comment>
<dbReference type="Gene3D" id="3.90.1720.10">
    <property type="entry name" value="endopeptidase domain like (from Nostoc punctiforme)"/>
    <property type="match status" value="1"/>
</dbReference>
<reference evidence="7" key="1">
    <citation type="submission" date="2023-07" db="EMBL/GenBank/DDBJ databases">
        <authorList>
            <consortium name="AG Swart"/>
            <person name="Singh M."/>
            <person name="Singh A."/>
            <person name="Seah K."/>
            <person name="Emmerich C."/>
        </authorList>
    </citation>
    <scope>NUCLEOTIDE SEQUENCE</scope>
    <source>
        <strain evidence="7">DP1</strain>
    </source>
</reference>
<keyword evidence="8" id="KW-1185">Reference proteome</keyword>
<evidence type="ECO:0000313" key="7">
    <source>
        <dbReference type="EMBL" id="CAI2362526.1"/>
    </source>
</evidence>
<evidence type="ECO:0000256" key="4">
    <source>
        <dbReference type="ARBA" id="ARBA00022807"/>
    </source>
</evidence>
<keyword evidence="2" id="KW-0645">Protease</keyword>
<evidence type="ECO:0000256" key="1">
    <source>
        <dbReference type="ARBA" id="ARBA00007074"/>
    </source>
</evidence>
<dbReference type="PANTHER" id="PTHR47664:SF1">
    <property type="entry name" value="CHROMOSOME UNDETERMINED SCAFFOLD_14, WHOLE GENOME SHOTGUN SEQUENCE"/>
    <property type="match status" value="1"/>
</dbReference>
<dbReference type="PANTHER" id="PTHR47664">
    <property type="entry name" value="NLPC_P60 DOMAIN-CONTAINING PROTEIN"/>
    <property type="match status" value="1"/>
</dbReference>
<dbReference type="AlphaFoldDB" id="A0AAD1U5W0"/>
<sequence>MEGPRVIISGFAKSKRKGSPKKNADLLDIISLKEETKTPSEEEKTKKEEIENPDHTVPIIEKYYLRFPQLQINRKNIRSKKKLRQLFIDTVKKYIGVPYARRKYTPDENEYYYPIYLDCCGLIRRAMYDLKDNFGFKIGPGNQGYQVDTLPIDLRQTDLKPGDLIFYSGTAINPKKKPWWHHMKHVEMFTGGPTGVQSIGSRGKKKVVNYFDSFKFVSRSYTDIKWHYKSIDTWLEGKCKIVCQVHRLKGPKMKKKVKSAYLKRVHFKKQKQKQKRLESFEQKKNTNFSVFTAFTDKSYSFPAFQ</sequence>
<dbReference type="SUPFAM" id="SSF54001">
    <property type="entry name" value="Cysteine proteinases"/>
    <property type="match status" value="1"/>
</dbReference>
<feature type="domain" description="NlpC/P60" evidence="6">
    <location>
        <begin position="81"/>
        <end position="228"/>
    </location>
</feature>
<dbReference type="GO" id="GO:0008234">
    <property type="term" value="F:cysteine-type peptidase activity"/>
    <property type="evidence" value="ECO:0007669"/>
    <property type="project" value="UniProtKB-KW"/>
</dbReference>
<protein>
    <recommendedName>
        <fullName evidence="6">NlpC/P60 domain-containing protein</fullName>
    </recommendedName>
</protein>
<accession>A0AAD1U5W0</accession>
<comment type="similarity">
    <text evidence="1">Belongs to the peptidase C40 family.</text>
</comment>
<feature type="region of interest" description="Disordered" evidence="5">
    <location>
        <begin position="33"/>
        <end position="52"/>
    </location>
</feature>
<evidence type="ECO:0000259" key="6">
    <source>
        <dbReference type="PROSITE" id="PS51935"/>
    </source>
</evidence>
<dbReference type="InterPro" id="IPR038765">
    <property type="entry name" value="Papain-like_cys_pep_sf"/>
</dbReference>
<dbReference type="InterPro" id="IPR000064">
    <property type="entry name" value="NLP_P60_dom"/>
</dbReference>
<name>A0AAD1U5W0_EUPCR</name>